<organism evidence="2 3">
    <name type="scientific">Amniculicola lignicola CBS 123094</name>
    <dbReference type="NCBI Taxonomy" id="1392246"/>
    <lineage>
        <taxon>Eukaryota</taxon>
        <taxon>Fungi</taxon>
        <taxon>Dikarya</taxon>
        <taxon>Ascomycota</taxon>
        <taxon>Pezizomycotina</taxon>
        <taxon>Dothideomycetes</taxon>
        <taxon>Pleosporomycetidae</taxon>
        <taxon>Pleosporales</taxon>
        <taxon>Amniculicolaceae</taxon>
        <taxon>Amniculicola</taxon>
    </lineage>
</organism>
<reference evidence="2" key="1">
    <citation type="journal article" date="2020" name="Stud. Mycol.">
        <title>101 Dothideomycetes genomes: a test case for predicting lifestyles and emergence of pathogens.</title>
        <authorList>
            <person name="Haridas S."/>
            <person name="Albert R."/>
            <person name="Binder M."/>
            <person name="Bloem J."/>
            <person name="Labutti K."/>
            <person name="Salamov A."/>
            <person name="Andreopoulos B."/>
            <person name="Baker S."/>
            <person name="Barry K."/>
            <person name="Bills G."/>
            <person name="Bluhm B."/>
            <person name="Cannon C."/>
            <person name="Castanera R."/>
            <person name="Culley D."/>
            <person name="Daum C."/>
            <person name="Ezra D."/>
            <person name="Gonzalez J."/>
            <person name="Henrissat B."/>
            <person name="Kuo A."/>
            <person name="Liang C."/>
            <person name="Lipzen A."/>
            <person name="Lutzoni F."/>
            <person name="Magnuson J."/>
            <person name="Mondo S."/>
            <person name="Nolan M."/>
            <person name="Ohm R."/>
            <person name="Pangilinan J."/>
            <person name="Park H.-J."/>
            <person name="Ramirez L."/>
            <person name="Alfaro M."/>
            <person name="Sun H."/>
            <person name="Tritt A."/>
            <person name="Yoshinaga Y."/>
            <person name="Zwiers L.-H."/>
            <person name="Turgeon B."/>
            <person name="Goodwin S."/>
            <person name="Spatafora J."/>
            <person name="Crous P."/>
            <person name="Grigoriev I."/>
        </authorList>
    </citation>
    <scope>NUCLEOTIDE SEQUENCE</scope>
    <source>
        <strain evidence="2">CBS 123094</strain>
    </source>
</reference>
<dbReference type="AlphaFoldDB" id="A0A6A5X251"/>
<dbReference type="Proteomes" id="UP000799779">
    <property type="component" value="Unassembled WGS sequence"/>
</dbReference>
<proteinExistence type="predicted"/>
<dbReference type="PANTHER" id="PTHR38790">
    <property type="entry name" value="2EXR DOMAIN-CONTAINING PROTEIN-RELATED"/>
    <property type="match status" value="1"/>
</dbReference>
<evidence type="ECO:0000259" key="1">
    <source>
        <dbReference type="Pfam" id="PF24864"/>
    </source>
</evidence>
<dbReference type="OrthoDB" id="3801532at2759"/>
<sequence length="334" mass="38674">MGGHAIYTKAWEAYYDSSLYEMRTEKKTNSKPRVALDKKWKTLKVKGLKSNRSSKLVGQAQSKFLSLPVEIRIMIFELVVGPQNIFVDQNGTRISGFLQDRGCCRPMQKCVYQRGEKLQVTHLMQTCQLVHSDLSSVVYGRSNFIFQDLRPLIYFTTDLPAHNLDQITSMHIEARWNTIELPIELLSIPGHGNAQPLVHFEAARYKYLTTRPKGRPRWPFGQKGAKPNVPIPSLWGAICDDLSRMRSLRDLSVEIRLFSDRVEEYRSYEDYGRFIIEPLAMVKKVRGDDLHRAELIVDWDLYTDIGDLHGLAVTRVKEVERFPLRHYPQSPYSR</sequence>
<dbReference type="InterPro" id="IPR056632">
    <property type="entry name" value="DUF7730"/>
</dbReference>
<accession>A0A6A5X251</accession>
<keyword evidence="3" id="KW-1185">Reference proteome</keyword>
<name>A0A6A5X251_9PLEO</name>
<evidence type="ECO:0000313" key="2">
    <source>
        <dbReference type="EMBL" id="KAF2004906.1"/>
    </source>
</evidence>
<dbReference type="Pfam" id="PF24864">
    <property type="entry name" value="DUF7730"/>
    <property type="match status" value="1"/>
</dbReference>
<dbReference type="EMBL" id="ML977565">
    <property type="protein sequence ID" value="KAF2004906.1"/>
    <property type="molecule type" value="Genomic_DNA"/>
</dbReference>
<gene>
    <name evidence="2" type="ORF">P154DRAFT_518958</name>
</gene>
<feature type="domain" description="DUF7730" evidence="1">
    <location>
        <begin position="59"/>
        <end position="285"/>
    </location>
</feature>
<evidence type="ECO:0000313" key="3">
    <source>
        <dbReference type="Proteomes" id="UP000799779"/>
    </source>
</evidence>
<protein>
    <recommendedName>
        <fullName evidence="1">DUF7730 domain-containing protein</fullName>
    </recommendedName>
</protein>